<dbReference type="GO" id="GO:0005886">
    <property type="term" value="C:plasma membrane"/>
    <property type="evidence" value="ECO:0007669"/>
    <property type="project" value="UniProtKB-SubCell"/>
</dbReference>
<keyword evidence="14" id="KW-0133">Cell shape</keyword>
<feature type="transmembrane region" description="Helical" evidence="14">
    <location>
        <begin position="80"/>
        <end position="97"/>
    </location>
</feature>
<evidence type="ECO:0000256" key="9">
    <source>
        <dbReference type="ARBA" id="ARBA00023136"/>
    </source>
</evidence>
<name>A0AA48H6I5_9BACT</name>
<dbReference type="PANTHER" id="PTHR30622">
    <property type="entry name" value="UNDECAPRENYL-DIPHOSPHATASE"/>
    <property type="match status" value="1"/>
</dbReference>
<evidence type="ECO:0000256" key="11">
    <source>
        <dbReference type="ARBA" id="ARBA00032707"/>
    </source>
</evidence>
<evidence type="ECO:0000256" key="1">
    <source>
        <dbReference type="ARBA" id="ARBA00004651"/>
    </source>
</evidence>
<feature type="transmembrane region" description="Helical" evidence="14">
    <location>
        <begin position="109"/>
        <end position="130"/>
    </location>
</feature>
<dbReference type="GO" id="GO:0008360">
    <property type="term" value="P:regulation of cell shape"/>
    <property type="evidence" value="ECO:0007669"/>
    <property type="project" value="UniProtKB-KW"/>
</dbReference>
<keyword evidence="6 14" id="KW-0812">Transmembrane</keyword>
<dbReference type="KEGG" id="msea:METESE_18460"/>
<dbReference type="GO" id="GO:0071555">
    <property type="term" value="P:cell wall organization"/>
    <property type="evidence" value="ECO:0007669"/>
    <property type="project" value="UniProtKB-KW"/>
</dbReference>
<feature type="transmembrane region" description="Helical" evidence="14">
    <location>
        <begin position="261"/>
        <end position="286"/>
    </location>
</feature>
<gene>
    <name evidence="14 15" type="primary">uppP</name>
    <name evidence="15" type="ORF">METESE_18460</name>
</gene>
<evidence type="ECO:0000256" key="13">
    <source>
        <dbReference type="ARBA" id="ARBA00047594"/>
    </source>
</evidence>
<comment type="catalytic activity">
    <reaction evidence="13 14">
        <text>di-trans,octa-cis-undecaprenyl diphosphate + H2O = di-trans,octa-cis-undecaprenyl phosphate + phosphate + H(+)</text>
        <dbReference type="Rhea" id="RHEA:28094"/>
        <dbReference type="ChEBI" id="CHEBI:15377"/>
        <dbReference type="ChEBI" id="CHEBI:15378"/>
        <dbReference type="ChEBI" id="CHEBI:43474"/>
        <dbReference type="ChEBI" id="CHEBI:58405"/>
        <dbReference type="ChEBI" id="CHEBI:60392"/>
        <dbReference type="EC" id="3.6.1.27"/>
    </reaction>
</comment>
<evidence type="ECO:0000256" key="14">
    <source>
        <dbReference type="HAMAP-Rule" id="MF_01006"/>
    </source>
</evidence>
<protein>
    <recommendedName>
        <fullName evidence="4 14">Undecaprenyl-diphosphatase</fullName>
        <ecNumber evidence="3 14">3.6.1.27</ecNumber>
    </recommendedName>
    <alternativeName>
        <fullName evidence="12 14">Bacitracin resistance protein</fullName>
    </alternativeName>
    <alternativeName>
        <fullName evidence="11 14">Undecaprenyl pyrophosphate phosphatase</fullName>
    </alternativeName>
</protein>
<feature type="transmembrane region" description="Helical" evidence="14">
    <location>
        <begin position="184"/>
        <end position="205"/>
    </location>
</feature>
<dbReference type="InterPro" id="IPR003824">
    <property type="entry name" value="UppP"/>
</dbReference>
<proteinExistence type="inferred from homology"/>
<keyword evidence="14" id="KW-0573">Peptidoglycan synthesis</keyword>
<keyword evidence="5 14" id="KW-1003">Cell membrane</keyword>
<dbReference type="RefSeq" id="WP_243330932.1">
    <property type="nucleotide sequence ID" value="NZ_AP027081.1"/>
</dbReference>
<sequence length="293" mass="30947">MTLLIAILLGLVQGLTEFLPVSSTAHLTLAENLLLHRSMPLAFDVLLHVGTLLALVVYFRAEIVQMVMGILGRNAEGRRLAGWILVAMVPTVAFGFLTRHLKETAKEHLWIYGLCLLLTAAILFWANGLASRREGRGLHQMGALDALAVGTIQGLGGGFGLSRSGSTIAMGVFRGLQLPAATRFSFLLGMPTILGAAVLEGTHILKPLLKHQPLPLEAAFPPGSLGPAAACVVGVAAAAVSGYLAISLLDRFTRRPRLNPFAFYCLCAGALMLILGTVGVPGLAFVQGVSLPR</sequence>
<dbReference type="GO" id="GO:0050380">
    <property type="term" value="F:undecaprenyl-diphosphatase activity"/>
    <property type="evidence" value="ECO:0007669"/>
    <property type="project" value="UniProtKB-UniRule"/>
</dbReference>
<evidence type="ECO:0000256" key="4">
    <source>
        <dbReference type="ARBA" id="ARBA00021581"/>
    </source>
</evidence>
<evidence type="ECO:0000256" key="12">
    <source>
        <dbReference type="ARBA" id="ARBA00032932"/>
    </source>
</evidence>
<evidence type="ECO:0000256" key="2">
    <source>
        <dbReference type="ARBA" id="ARBA00010621"/>
    </source>
</evidence>
<feature type="transmembrane region" description="Helical" evidence="14">
    <location>
        <begin position="225"/>
        <end position="249"/>
    </location>
</feature>
<keyword evidence="7 14" id="KW-0378">Hydrolase</keyword>
<dbReference type="PANTHER" id="PTHR30622:SF2">
    <property type="entry name" value="UNDECAPRENYL-DIPHOSPHATASE"/>
    <property type="match status" value="1"/>
</dbReference>
<dbReference type="HAMAP" id="MF_01006">
    <property type="entry name" value="Undec_diphosphatase"/>
    <property type="match status" value="1"/>
</dbReference>
<feature type="transmembrane region" description="Helical" evidence="14">
    <location>
        <begin position="40"/>
        <end position="59"/>
    </location>
</feature>
<accession>A0AA48H6I5</accession>
<organism evidence="15 16">
    <name type="scientific">Mesoterricola sediminis</name>
    <dbReference type="NCBI Taxonomy" id="2927980"/>
    <lineage>
        <taxon>Bacteria</taxon>
        <taxon>Pseudomonadati</taxon>
        <taxon>Acidobacteriota</taxon>
        <taxon>Holophagae</taxon>
        <taxon>Holophagales</taxon>
        <taxon>Holophagaceae</taxon>
        <taxon>Mesoterricola</taxon>
    </lineage>
</organism>
<evidence type="ECO:0000256" key="6">
    <source>
        <dbReference type="ARBA" id="ARBA00022692"/>
    </source>
</evidence>
<dbReference type="GO" id="GO:0046677">
    <property type="term" value="P:response to antibiotic"/>
    <property type="evidence" value="ECO:0007669"/>
    <property type="project" value="UniProtKB-UniRule"/>
</dbReference>
<comment type="subcellular location">
    <subcellularLocation>
        <location evidence="1 14">Cell membrane</location>
        <topology evidence="1 14">Multi-pass membrane protein</topology>
    </subcellularLocation>
</comment>
<evidence type="ECO:0000313" key="16">
    <source>
        <dbReference type="Proteomes" id="UP001228113"/>
    </source>
</evidence>
<evidence type="ECO:0000313" key="15">
    <source>
        <dbReference type="EMBL" id="BDU76888.1"/>
    </source>
</evidence>
<dbReference type="EMBL" id="AP027081">
    <property type="protein sequence ID" value="BDU76888.1"/>
    <property type="molecule type" value="Genomic_DNA"/>
</dbReference>
<evidence type="ECO:0000256" key="5">
    <source>
        <dbReference type="ARBA" id="ARBA00022475"/>
    </source>
</evidence>
<keyword evidence="14" id="KW-0961">Cell wall biogenesis/degradation</keyword>
<keyword evidence="9 14" id="KW-0472">Membrane</keyword>
<reference evidence="15" key="1">
    <citation type="journal article" date="2023" name="Int. J. Syst. Evol. Microbiol.">
        <title>Mesoterricola silvestris gen. nov., sp. nov., Mesoterricola sediminis sp. nov., Geothrix oryzae sp. nov., Geothrix edaphica sp. nov., Geothrix rubra sp. nov., and Geothrix limicola sp. nov., six novel members of Acidobacteriota isolated from soils.</title>
        <authorList>
            <person name="Itoh H."/>
            <person name="Sugisawa Y."/>
            <person name="Mise K."/>
            <person name="Xu Z."/>
            <person name="Kuniyasu M."/>
            <person name="Ushijima N."/>
            <person name="Kawano K."/>
            <person name="Kobayashi E."/>
            <person name="Shiratori Y."/>
            <person name="Masuda Y."/>
            <person name="Senoo K."/>
        </authorList>
    </citation>
    <scope>NUCLEOTIDE SEQUENCE</scope>
    <source>
        <strain evidence="15">W786</strain>
    </source>
</reference>
<dbReference type="AlphaFoldDB" id="A0AA48H6I5"/>
<evidence type="ECO:0000256" key="7">
    <source>
        <dbReference type="ARBA" id="ARBA00022801"/>
    </source>
</evidence>
<keyword evidence="16" id="KW-1185">Reference proteome</keyword>
<comment type="function">
    <text evidence="14">Catalyzes the dephosphorylation of undecaprenyl diphosphate (UPP). Confers resistance to bacitracin.</text>
</comment>
<evidence type="ECO:0000256" key="8">
    <source>
        <dbReference type="ARBA" id="ARBA00022989"/>
    </source>
</evidence>
<dbReference type="EC" id="3.6.1.27" evidence="3 14"/>
<dbReference type="GO" id="GO:0009252">
    <property type="term" value="P:peptidoglycan biosynthetic process"/>
    <property type="evidence" value="ECO:0007669"/>
    <property type="project" value="UniProtKB-KW"/>
</dbReference>
<keyword evidence="10 14" id="KW-0046">Antibiotic resistance</keyword>
<dbReference type="Proteomes" id="UP001228113">
    <property type="component" value="Chromosome"/>
</dbReference>
<evidence type="ECO:0000256" key="3">
    <source>
        <dbReference type="ARBA" id="ARBA00012374"/>
    </source>
</evidence>
<dbReference type="Pfam" id="PF02673">
    <property type="entry name" value="BacA"/>
    <property type="match status" value="1"/>
</dbReference>
<comment type="miscellaneous">
    <text evidence="14">Bacitracin is thought to be involved in the inhibition of peptidoglycan synthesis by sequestering undecaprenyl diphosphate, thereby reducing the pool of lipid carrier available.</text>
</comment>
<comment type="similarity">
    <text evidence="2 14">Belongs to the UppP family.</text>
</comment>
<evidence type="ECO:0000256" key="10">
    <source>
        <dbReference type="ARBA" id="ARBA00023251"/>
    </source>
</evidence>
<keyword evidence="8 14" id="KW-1133">Transmembrane helix</keyword>